<organism evidence="1 2">
    <name type="scientific">Candidatus Brocadia sinica JPN1</name>
    <dbReference type="NCBI Taxonomy" id="1197129"/>
    <lineage>
        <taxon>Bacteria</taxon>
        <taxon>Pseudomonadati</taxon>
        <taxon>Planctomycetota</taxon>
        <taxon>Candidatus Brocadiia</taxon>
        <taxon>Candidatus Brocadiales</taxon>
        <taxon>Candidatus Brocadiaceae</taxon>
        <taxon>Candidatus Brocadia</taxon>
    </lineage>
</organism>
<comment type="caution">
    <text evidence="1">The sequence shown here is derived from an EMBL/GenBank/DDBJ whole genome shotgun (WGS) entry which is preliminary data.</text>
</comment>
<dbReference type="EMBL" id="BAFN01000001">
    <property type="protein sequence ID" value="GAN33178.1"/>
    <property type="molecule type" value="Genomic_DNA"/>
</dbReference>
<keyword evidence="2" id="KW-1185">Reference proteome</keyword>
<name>A0ABQ0JWX8_9BACT</name>
<proteinExistence type="predicted"/>
<accession>A0ABQ0JWX8</accession>
<dbReference type="Proteomes" id="UP000032309">
    <property type="component" value="Unassembled WGS sequence"/>
</dbReference>
<evidence type="ECO:0000313" key="2">
    <source>
        <dbReference type="Proteomes" id="UP000032309"/>
    </source>
</evidence>
<protein>
    <submittedName>
        <fullName evidence="1">Uncharacterized protein</fullName>
    </submittedName>
</protein>
<reference evidence="2" key="1">
    <citation type="journal article" date="2015" name="Genome Announc.">
        <title>Draft Genome Sequence of an Anaerobic Ammonium-Oxidizing Bacterium, "Candidatus Brocadia sinica".</title>
        <authorList>
            <person name="Oshiki M."/>
            <person name="Shinyako-Hata K."/>
            <person name="Satoh H."/>
            <person name="Okabe S."/>
        </authorList>
    </citation>
    <scope>NUCLEOTIDE SEQUENCE [LARGE SCALE GENOMIC DNA]</scope>
    <source>
        <strain evidence="2">JPN1</strain>
    </source>
</reference>
<gene>
    <name evidence="1" type="ORF">BROSI_A1695</name>
</gene>
<evidence type="ECO:0000313" key="1">
    <source>
        <dbReference type="EMBL" id="GAN33178.1"/>
    </source>
</evidence>
<sequence>MDNQKERVLETVTEPHLIQQGDFGELIAMRFYEKSPLTTKYLVVVYKEVTDTDGFIITGYYTPKPSERRKILWKP</sequence>